<evidence type="ECO:0000256" key="7">
    <source>
        <dbReference type="ARBA" id="ARBA00022989"/>
    </source>
</evidence>
<sequence>MQNTRQEIDFQTLLTSLPDSEREFGEKLRRHLQFFFMDTLWKWKVRRQVPYKLIFQVLKIVLITAQLILFAELRMSHIDFVDETNLVMRHKFLRKWTDDRDTINYPPSSGKYSVFTVDDLFEEISFIVCSYYHLQENSFASFSYDTSFVENSQPKFNTSMKDGSYNKLPFEKIPFLDFCVKRITNVSVFNNTYEFDINPVHACFSLNFTEDDVNKVCDNPKSAKSVLEKSGISFKDEDALIISEGTLSFNLRTIHFSPVATDQRPECYLIAVFILFDNSHHTGQVYISLSTEIGYVNLCNGRILQGGGVPLEIMIMGLLDVVVLFICVASFCLCFRALIRAQLLKKTTVEYFQNILHYHLPITDQLEFLNLWYVMIVVSDVCMVSATLCKITIEFRDFDNGLFNATGILLGIGALLVYVGVLRYFGFFSKYNILILTMKKSLPDILRFMSCAAVLYVGFLVAGWVIIGPYSLKFRTLGQASEALFSLLNGDDMFATFYTIHDTNTLIKIVGTIYIYVFVSLFIYVVLSLFIAIIMDAYEIVKDRYSSEKVTDQSVLMDFKGSCPLPTSAEEREKFSSENLISLSSYSTLSLNVEVFAHFILH</sequence>
<dbReference type="Gene3D" id="1.10.287.70">
    <property type="match status" value="1"/>
</dbReference>
<keyword evidence="9 13" id="KW-0472">Membrane</keyword>
<feature type="transmembrane region" description="Helical" evidence="13">
    <location>
        <begin position="513"/>
        <end position="535"/>
    </location>
</feature>
<feature type="transmembrane region" description="Helical" evidence="13">
    <location>
        <begin position="53"/>
        <end position="71"/>
    </location>
</feature>
<evidence type="ECO:0000256" key="6">
    <source>
        <dbReference type="ARBA" id="ARBA00022753"/>
    </source>
</evidence>
<evidence type="ECO:0000256" key="9">
    <source>
        <dbReference type="ARBA" id="ARBA00023136"/>
    </source>
</evidence>
<dbReference type="CDD" id="cd21050">
    <property type="entry name" value="ELD_TRPML"/>
    <property type="match status" value="1"/>
</dbReference>
<dbReference type="WBParaSite" id="SMUV_0000276601-mRNA-1">
    <property type="protein sequence ID" value="SMUV_0000276601-mRNA-1"/>
    <property type="gene ID" value="SMUV_0000276601"/>
</dbReference>
<keyword evidence="3" id="KW-0813">Transport</keyword>
<evidence type="ECO:0000256" key="4">
    <source>
        <dbReference type="ARBA" id="ARBA00022475"/>
    </source>
</evidence>
<keyword evidence="11" id="KW-0407">Ion channel</keyword>
<feature type="transmembrane region" description="Helical" evidence="13">
    <location>
        <begin position="445"/>
        <end position="467"/>
    </location>
</feature>
<proteinExistence type="predicted"/>
<dbReference type="GO" id="GO:0010008">
    <property type="term" value="C:endosome membrane"/>
    <property type="evidence" value="ECO:0007669"/>
    <property type="project" value="UniProtKB-SubCell"/>
</dbReference>
<keyword evidence="16" id="KW-1185">Reference proteome</keyword>
<feature type="transmembrane region" description="Helical" evidence="13">
    <location>
        <begin position="313"/>
        <end position="339"/>
    </location>
</feature>
<dbReference type="PANTHER" id="PTHR12127:SF7">
    <property type="entry name" value="SD02261P"/>
    <property type="match status" value="1"/>
</dbReference>
<keyword evidence="7 13" id="KW-1133">Transmembrane helix</keyword>
<feature type="transmembrane region" description="Helical" evidence="13">
    <location>
        <begin position="405"/>
        <end position="425"/>
    </location>
</feature>
<evidence type="ECO:0000256" key="8">
    <source>
        <dbReference type="ARBA" id="ARBA00023065"/>
    </source>
</evidence>
<evidence type="ECO:0000256" key="10">
    <source>
        <dbReference type="ARBA" id="ARBA00023157"/>
    </source>
</evidence>
<organism evidence="16 17">
    <name type="scientific">Syphacia muris</name>
    <dbReference type="NCBI Taxonomy" id="451379"/>
    <lineage>
        <taxon>Eukaryota</taxon>
        <taxon>Metazoa</taxon>
        <taxon>Ecdysozoa</taxon>
        <taxon>Nematoda</taxon>
        <taxon>Chromadorea</taxon>
        <taxon>Rhabditida</taxon>
        <taxon>Spirurina</taxon>
        <taxon>Oxyuridomorpha</taxon>
        <taxon>Oxyuroidea</taxon>
        <taxon>Oxyuridae</taxon>
        <taxon>Syphacia</taxon>
    </lineage>
</organism>
<name>A0A0N5AEU4_9BILA</name>
<protein>
    <submittedName>
        <fullName evidence="17">PKD_channel domain-containing protein</fullName>
    </submittedName>
</protein>
<dbReference type="STRING" id="451379.A0A0N5AEU4"/>
<comment type="catalytic activity">
    <reaction evidence="12">
        <text>Ca(2+)(in) = Ca(2+)(out)</text>
        <dbReference type="Rhea" id="RHEA:29671"/>
        <dbReference type="ChEBI" id="CHEBI:29108"/>
    </reaction>
</comment>
<dbReference type="FunFam" id="1.10.287.70:FF:000207">
    <property type="entry name" value="Predicted protein"/>
    <property type="match status" value="1"/>
</dbReference>
<dbReference type="AlphaFoldDB" id="A0A0N5AEU4"/>
<accession>A0A0N5AEU4</accession>
<keyword evidence="10" id="KW-1015">Disulfide bond</keyword>
<keyword evidence="5 13" id="KW-0812">Transmembrane</keyword>
<evidence type="ECO:0000256" key="13">
    <source>
        <dbReference type="SAM" id="Phobius"/>
    </source>
</evidence>
<evidence type="ECO:0000259" key="15">
    <source>
        <dbReference type="Pfam" id="PF21381"/>
    </source>
</evidence>
<evidence type="ECO:0000313" key="17">
    <source>
        <dbReference type="WBParaSite" id="SMUV_0000276601-mRNA-1"/>
    </source>
</evidence>
<evidence type="ECO:0000256" key="5">
    <source>
        <dbReference type="ARBA" id="ARBA00022692"/>
    </source>
</evidence>
<evidence type="ECO:0000256" key="12">
    <source>
        <dbReference type="ARBA" id="ARBA00036634"/>
    </source>
</evidence>
<keyword evidence="4" id="KW-1003">Cell membrane</keyword>
<evidence type="ECO:0000256" key="11">
    <source>
        <dbReference type="ARBA" id="ARBA00023303"/>
    </source>
</evidence>
<dbReference type="GO" id="GO:0005765">
    <property type="term" value="C:lysosomal membrane"/>
    <property type="evidence" value="ECO:0007669"/>
    <property type="project" value="TreeGrafter"/>
</dbReference>
<evidence type="ECO:0000259" key="14">
    <source>
        <dbReference type="Pfam" id="PF08016"/>
    </source>
</evidence>
<evidence type="ECO:0000256" key="3">
    <source>
        <dbReference type="ARBA" id="ARBA00022448"/>
    </source>
</evidence>
<dbReference type="GO" id="GO:0005886">
    <property type="term" value="C:plasma membrane"/>
    <property type="evidence" value="ECO:0007669"/>
    <property type="project" value="UniProtKB-SubCell"/>
</dbReference>
<keyword evidence="8" id="KW-0406">Ion transport</keyword>
<dbReference type="InterPro" id="IPR049134">
    <property type="entry name" value="MCLN_ECD"/>
</dbReference>
<evidence type="ECO:0000313" key="16">
    <source>
        <dbReference type="Proteomes" id="UP000046393"/>
    </source>
</evidence>
<dbReference type="PANTHER" id="PTHR12127">
    <property type="entry name" value="MUCOLIPIN"/>
    <property type="match status" value="1"/>
</dbReference>
<dbReference type="InterPro" id="IPR013122">
    <property type="entry name" value="PKD1_2_channel"/>
</dbReference>
<evidence type="ECO:0000256" key="1">
    <source>
        <dbReference type="ARBA" id="ARBA00004337"/>
    </source>
</evidence>
<reference evidence="17" key="1">
    <citation type="submission" date="2017-02" db="UniProtKB">
        <authorList>
            <consortium name="WormBaseParasite"/>
        </authorList>
    </citation>
    <scope>IDENTIFICATION</scope>
</reference>
<comment type="subcellular location">
    <subcellularLocation>
        <location evidence="2">Cell membrane</location>
        <topology evidence="2">Multi-pass membrane protein</topology>
    </subcellularLocation>
    <subcellularLocation>
        <location evidence="1">Endosome membrane</location>
        <topology evidence="1">Multi-pass membrane protein</topology>
    </subcellularLocation>
</comment>
<evidence type="ECO:0000256" key="2">
    <source>
        <dbReference type="ARBA" id="ARBA00004651"/>
    </source>
</evidence>
<keyword evidence="6" id="KW-0967">Endosome</keyword>
<feature type="domain" description="Polycystin cation channel PKD1/PKD2" evidence="14">
    <location>
        <begin position="390"/>
        <end position="540"/>
    </location>
</feature>
<dbReference type="Proteomes" id="UP000046393">
    <property type="component" value="Unplaced"/>
</dbReference>
<feature type="transmembrane region" description="Helical" evidence="13">
    <location>
        <begin position="371"/>
        <end position="393"/>
    </location>
</feature>
<feature type="domain" description="Mucolipin extracytosolic" evidence="15">
    <location>
        <begin position="78"/>
        <end position="293"/>
    </location>
</feature>
<dbReference type="GO" id="GO:0072345">
    <property type="term" value="F:NAADP-sensitive calcium-release channel activity"/>
    <property type="evidence" value="ECO:0007669"/>
    <property type="project" value="TreeGrafter"/>
</dbReference>
<dbReference type="InterPro" id="IPR039031">
    <property type="entry name" value="Mucolipin"/>
</dbReference>
<dbReference type="Pfam" id="PF08016">
    <property type="entry name" value="PKD_channel"/>
    <property type="match status" value="1"/>
</dbReference>
<dbReference type="Pfam" id="PF21381">
    <property type="entry name" value="MCLN_ECD"/>
    <property type="match status" value="1"/>
</dbReference>